<evidence type="ECO:0000313" key="3">
    <source>
        <dbReference type="Proteomes" id="UP000439903"/>
    </source>
</evidence>
<keyword evidence="3" id="KW-1185">Reference proteome</keyword>
<dbReference type="OrthoDB" id="2347093at2759"/>
<name>A0A8H3XFU7_GIGMA</name>
<dbReference type="AlphaFoldDB" id="A0A8H3XFU7"/>
<comment type="caution">
    <text evidence="2">The sequence shown here is derived from an EMBL/GenBank/DDBJ whole genome shotgun (WGS) entry which is preliminary data.</text>
</comment>
<dbReference type="SUPFAM" id="SSF56112">
    <property type="entry name" value="Protein kinase-like (PK-like)"/>
    <property type="match status" value="1"/>
</dbReference>
<dbReference type="InterPro" id="IPR011009">
    <property type="entry name" value="Kinase-like_dom_sf"/>
</dbReference>
<dbReference type="GO" id="GO:0005524">
    <property type="term" value="F:ATP binding"/>
    <property type="evidence" value="ECO:0007669"/>
    <property type="project" value="InterPro"/>
</dbReference>
<dbReference type="Gene3D" id="1.10.510.10">
    <property type="entry name" value="Transferase(Phosphotransferase) domain 1"/>
    <property type="match status" value="2"/>
</dbReference>
<dbReference type="InterPro" id="IPR051681">
    <property type="entry name" value="Ser/Thr_Kinases-Pseudokinases"/>
</dbReference>
<organism evidence="2 3">
    <name type="scientific">Gigaspora margarita</name>
    <dbReference type="NCBI Taxonomy" id="4874"/>
    <lineage>
        <taxon>Eukaryota</taxon>
        <taxon>Fungi</taxon>
        <taxon>Fungi incertae sedis</taxon>
        <taxon>Mucoromycota</taxon>
        <taxon>Glomeromycotina</taxon>
        <taxon>Glomeromycetes</taxon>
        <taxon>Diversisporales</taxon>
        <taxon>Gigasporaceae</taxon>
        <taxon>Gigaspora</taxon>
    </lineage>
</organism>
<keyword evidence="2" id="KW-0418">Kinase</keyword>
<accession>A0A8H3XFU7</accession>
<dbReference type="PANTHER" id="PTHR44329">
    <property type="entry name" value="SERINE/THREONINE-PROTEIN KINASE TNNI3K-RELATED"/>
    <property type="match status" value="1"/>
</dbReference>
<dbReference type="InterPro" id="IPR000719">
    <property type="entry name" value="Prot_kinase_dom"/>
</dbReference>
<dbReference type="GO" id="GO:0004674">
    <property type="term" value="F:protein serine/threonine kinase activity"/>
    <property type="evidence" value="ECO:0007669"/>
    <property type="project" value="TreeGrafter"/>
</dbReference>
<feature type="domain" description="Protein kinase" evidence="1">
    <location>
        <begin position="1"/>
        <end position="103"/>
    </location>
</feature>
<evidence type="ECO:0000313" key="2">
    <source>
        <dbReference type="EMBL" id="KAF0458587.1"/>
    </source>
</evidence>
<reference evidence="2 3" key="1">
    <citation type="journal article" date="2019" name="Environ. Microbiol.">
        <title>At the nexus of three kingdoms: the genome of the mycorrhizal fungus Gigaspora margarita provides insights into plant, endobacterial and fungal interactions.</title>
        <authorList>
            <person name="Venice F."/>
            <person name="Ghignone S."/>
            <person name="Salvioli di Fossalunga A."/>
            <person name="Amselem J."/>
            <person name="Novero M."/>
            <person name="Xianan X."/>
            <person name="Sedzielewska Toro K."/>
            <person name="Morin E."/>
            <person name="Lipzen A."/>
            <person name="Grigoriev I.V."/>
            <person name="Henrissat B."/>
            <person name="Martin F.M."/>
            <person name="Bonfante P."/>
        </authorList>
    </citation>
    <scope>NUCLEOTIDE SEQUENCE [LARGE SCALE GENOMIC DNA]</scope>
    <source>
        <strain evidence="2 3">BEG34</strain>
    </source>
</reference>
<gene>
    <name evidence="2" type="ORF">F8M41_000938</name>
</gene>
<evidence type="ECO:0000259" key="1">
    <source>
        <dbReference type="PROSITE" id="PS50011"/>
    </source>
</evidence>
<sequence>MTKEIASGLSFLHNHNIIHRDLSRSNSLGNFKWKPPYQSFNSVDCIAVHVFQGKRETPIEGTPQAYVNLYTKCWDEDPHKRPDAVSVLKTLDLFLTNEMSEMS</sequence>
<proteinExistence type="predicted"/>
<dbReference type="Proteomes" id="UP000439903">
    <property type="component" value="Unassembled WGS sequence"/>
</dbReference>
<dbReference type="PROSITE" id="PS50011">
    <property type="entry name" value="PROTEIN_KINASE_DOM"/>
    <property type="match status" value="1"/>
</dbReference>
<keyword evidence="2" id="KW-0808">Transferase</keyword>
<protein>
    <submittedName>
        <fullName evidence="2">Kinase-like protein</fullName>
    </submittedName>
</protein>
<dbReference type="EMBL" id="WTPW01001076">
    <property type="protein sequence ID" value="KAF0458587.1"/>
    <property type="molecule type" value="Genomic_DNA"/>
</dbReference>
<dbReference type="PANTHER" id="PTHR44329:SF214">
    <property type="entry name" value="PROTEIN KINASE DOMAIN-CONTAINING PROTEIN"/>
    <property type="match status" value="1"/>
</dbReference>